<evidence type="ECO:0000256" key="22">
    <source>
        <dbReference type="ARBA" id="ARBA00069312"/>
    </source>
</evidence>
<evidence type="ECO:0000313" key="26">
    <source>
        <dbReference type="RefSeq" id="XP_013911169.1"/>
    </source>
</evidence>
<reference evidence="26" key="1">
    <citation type="submission" date="2025-08" db="UniProtKB">
        <authorList>
            <consortium name="RefSeq"/>
        </authorList>
    </citation>
    <scope>IDENTIFICATION</scope>
</reference>
<keyword evidence="14" id="KW-0653">Protein transport</keyword>
<dbReference type="GO" id="GO:0005819">
    <property type="term" value="C:spindle"/>
    <property type="evidence" value="ECO:0007669"/>
    <property type="project" value="UniProtKB-SubCell"/>
</dbReference>
<feature type="domain" description="ZW10 C-terminal helical" evidence="24">
    <location>
        <begin position="212"/>
        <end position="366"/>
    </location>
</feature>
<name>A0A6I9X6T3_9SAUR</name>
<keyword evidence="7" id="KW-0963">Cytoplasm</keyword>
<organism evidence="25 26">
    <name type="scientific">Thamnophis sirtalis</name>
    <dbReference type="NCBI Taxonomy" id="35019"/>
    <lineage>
        <taxon>Eukaryota</taxon>
        <taxon>Metazoa</taxon>
        <taxon>Chordata</taxon>
        <taxon>Craniata</taxon>
        <taxon>Vertebrata</taxon>
        <taxon>Euteleostomi</taxon>
        <taxon>Lepidosauria</taxon>
        <taxon>Squamata</taxon>
        <taxon>Bifurcata</taxon>
        <taxon>Unidentata</taxon>
        <taxon>Episquamata</taxon>
        <taxon>Toxicofera</taxon>
        <taxon>Serpentes</taxon>
        <taxon>Colubroidea</taxon>
        <taxon>Colubridae</taxon>
        <taxon>Natricinae</taxon>
        <taxon>Thamnophis</taxon>
    </lineage>
</organism>
<evidence type="ECO:0000259" key="23">
    <source>
        <dbReference type="Pfam" id="PF20666"/>
    </source>
</evidence>
<feature type="domain" description="Centromere/kinetochore protein zw10 C-terminal" evidence="23">
    <location>
        <begin position="64"/>
        <end position="190"/>
    </location>
</feature>
<keyword evidence="10" id="KW-0498">Mitosis</keyword>
<gene>
    <name evidence="26" type="primary">LOC106540537</name>
</gene>
<dbReference type="Pfam" id="PF22766">
    <property type="entry name" value="ZW10_C2"/>
    <property type="match status" value="1"/>
</dbReference>
<evidence type="ECO:0000256" key="21">
    <source>
        <dbReference type="ARBA" id="ARBA00065852"/>
    </source>
</evidence>
<evidence type="ECO:0000256" key="10">
    <source>
        <dbReference type="ARBA" id="ARBA00022776"/>
    </source>
</evidence>
<dbReference type="InterPro" id="IPR048343">
    <property type="entry name" value="ZW10_C"/>
</dbReference>
<comment type="similarity">
    <text evidence="4">Belongs to the ZW10 family.</text>
</comment>
<evidence type="ECO:0000256" key="14">
    <source>
        <dbReference type="ARBA" id="ARBA00022927"/>
    </source>
</evidence>
<dbReference type="GO" id="GO:0051301">
    <property type="term" value="P:cell division"/>
    <property type="evidence" value="ECO:0007669"/>
    <property type="project" value="UniProtKB-KW"/>
</dbReference>
<dbReference type="Pfam" id="PF20666">
    <property type="entry name" value="ZW10_C"/>
    <property type="match status" value="1"/>
</dbReference>
<evidence type="ECO:0000256" key="16">
    <source>
        <dbReference type="ARBA" id="ARBA00023054"/>
    </source>
</evidence>
<evidence type="ECO:0000259" key="24">
    <source>
        <dbReference type="Pfam" id="PF22766"/>
    </source>
</evidence>
<evidence type="ECO:0000256" key="3">
    <source>
        <dbReference type="ARBA" id="ARBA00004629"/>
    </source>
</evidence>
<keyword evidence="13" id="KW-0931">ER-Golgi transport</keyword>
<dbReference type="RefSeq" id="XP_013911169.1">
    <property type="nucleotide sequence ID" value="XM_014055694.1"/>
</dbReference>
<keyword evidence="20" id="KW-0137">Centromere</keyword>
<dbReference type="GO" id="GO:0007094">
    <property type="term" value="P:mitotic spindle assembly checkpoint signaling"/>
    <property type="evidence" value="ECO:0007669"/>
    <property type="project" value="TreeGrafter"/>
</dbReference>
<dbReference type="KEGG" id="tsr:106540537"/>
<dbReference type="AlphaFoldDB" id="A0A6I9X6T3"/>
<evidence type="ECO:0000256" key="8">
    <source>
        <dbReference type="ARBA" id="ARBA00022553"/>
    </source>
</evidence>
<comment type="subunit">
    <text evidence="21">Interacts with NBAS and KNTC1/ROD; the interactions are mutually exclusive and indicative for its association in two different vesicle tethering complexes. Component of the RZZ complex composed of KNTC1/ROD, ZW10 and ZWILCH. Component of the NRZ complex composed of NBAS, ZW10 and RINT1/TIP20L; NRZ associates with SNAREs STX18, USE1L, BNIP1/SEC20L and SEC22B (the assembly has been described as syntaxin 18 complex). Interacts directly with RINT1/TIP20L bound to BNIP1/SEC20L. Interacts with C19orf25 and ZWINT. Interacts with ZFYVE1. Interacts with RAB18 and this interaction is enhanced in the presence of ZFYVE1.</text>
</comment>
<keyword evidence="12" id="KW-0995">Kinetochore</keyword>
<dbReference type="Proteomes" id="UP000504617">
    <property type="component" value="Unplaced"/>
</dbReference>
<evidence type="ECO:0000256" key="2">
    <source>
        <dbReference type="ARBA" id="ARBA00004406"/>
    </source>
</evidence>
<evidence type="ECO:0000256" key="4">
    <source>
        <dbReference type="ARBA" id="ARBA00006245"/>
    </source>
</evidence>
<dbReference type="InterPro" id="IPR055148">
    <property type="entry name" value="ZW10_C_2"/>
</dbReference>
<sequence length="367" mass="41447">MAARNLMTSEIHNTVKVSPDSLPALPALPASGAGDQPKVPEGSELLLKQVTNLENKTKLSRHTFSFPTCRISDSVQRLMALAYQTLQEASASTDQCCIQLFYLVRNIFHIFCDVVPMYHKENLQKLPQLAALHHNNCMYIAHHLLTMGHQFRSRLSDGTATFVDLVPGFRKLGTKCFLAQMRVQKDELLERLSISRNFSNLDDEENYSAANRAVRQVLHQLKRLGKIWQDVLPVNIYCRAMGTLLNTALVEIISRVLALEDISAENADRLHALCQTVVDEGPRVFVPLPEEKENRPFQEEVPVYVPKWMMFQELMLLLQASLQEIVDRWAGSKGPLAAEFSPSEVKNLIRALFQNTERRAAALASIK</sequence>
<keyword evidence="15" id="KW-0007">Acetylation</keyword>
<accession>A0A6I9X6T3</accession>
<protein>
    <recommendedName>
        <fullName evidence="22">Centromere/kinetochore protein zw10 homolog</fullName>
    </recommendedName>
</protein>
<evidence type="ECO:0000256" key="12">
    <source>
        <dbReference type="ARBA" id="ARBA00022838"/>
    </source>
</evidence>
<comment type="subcellular location">
    <subcellularLocation>
        <location evidence="3">Chromosome</location>
        <location evidence="3">Centromere</location>
        <location evidence="3">Kinetochore</location>
    </subcellularLocation>
    <subcellularLocation>
        <location evidence="1">Cytoplasm</location>
        <location evidence="1">Cytoskeleton</location>
        <location evidence="1">Spindle</location>
    </subcellularLocation>
    <subcellularLocation>
        <location evidence="2">Endoplasmic reticulum membrane</location>
        <topology evidence="2">Peripheral membrane protein</topology>
    </subcellularLocation>
</comment>
<dbReference type="OrthoDB" id="534815at2759"/>
<evidence type="ECO:0000256" key="6">
    <source>
        <dbReference type="ARBA" id="ARBA00022454"/>
    </source>
</evidence>
<keyword evidence="8" id="KW-0597">Phosphoprotein</keyword>
<dbReference type="GO" id="GO:1990423">
    <property type="term" value="C:RZZ complex"/>
    <property type="evidence" value="ECO:0007669"/>
    <property type="project" value="TreeGrafter"/>
</dbReference>
<keyword evidence="18" id="KW-0206">Cytoskeleton</keyword>
<keyword evidence="11" id="KW-0256">Endoplasmic reticulum</keyword>
<dbReference type="GO" id="GO:0005789">
    <property type="term" value="C:endoplasmic reticulum membrane"/>
    <property type="evidence" value="ECO:0007669"/>
    <property type="project" value="UniProtKB-SubCell"/>
</dbReference>
<evidence type="ECO:0000256" key="17">
    <source>
        <dbReference type="ARBA" id="ARBA00023136"/>
    </source>
</evidence>
<dbReference type="Gene3D" id="1.10.357.150">
    <property type="match status" value="1"/>
</dbReference>
<evidence type="ECO:0000256" key="13">
    <source>
        <dbReference type="ARBA" id="ARBA00022892"/>
    </source>
</evidence>
<evidence type="ECO:0000256" key="1">
    <source>
        <dbReference type="ARBA" id="ARBA00004186"/>
    </source>
</evidence>
<dbReference type="GO" id="GO:0006888">
    <property type="term" value="P:endoplasmic reticulum to Golgi vesicle-mediated transport"/>
    <property type="evidence" value="ECO:0007669"/>
    <property type="project" value="TreeGrafter"/>
</dbReference>
<keyword evidence="5" id="KW-0813">Transport</keyword>
<keyword evidence="6" id="KW-0158">Chromosome</keyword>
<dbReference type="PANTHER" id="PTHR12205">
    <property type="entry name" value="CENTROMERE/KINETOCHORE PROTEIN ZW10"/>
    <property type="match status" value="1"/>
</dbReference>
<evidence type="ECO:0000256" key="7">
    <source>
        <dbReference type="ARBA" id="ARBA00022490"/>
    </source>
</evidence>
<dbReference type="InterPro" id="IPR046362">
    <property type="entry name" value="Zw10/DSL1_C_sf"/>
</dbReference>
<evidence type="ECO:0000256" key="5">
    <source>
        <dbReference type="ARBA" id="ARBA00022448"/>
    </source>
</evidence>
<evidence type="ECO:0000256" key="19">
    <source>
        <dbReference type="ARBA" id="ARBA00023306"/>
    </source>
</evidence>
<keyword evidence="19" id="KW-0131">Cell cycle</keyword>
<evidence type="ECO:0000256" key="18">
    <source>
        <dbReference type="ARBA" id="ARBA00023212"/>
    </source>
</evidence>
<dbReference type="FunFam" id="1.10.357.150:FF:000001">
    <property type="entry name" value="centromere/kinetochore protein zw10 homolog"/>
    <property type="match status" value="1"/>
</dbReference>
<evidence type="ECO:0000256" key="9">
    <source>
        <dbReference type="ARBA" id="ARBA00022618"/>
    </source>
</evidence>
<dbReference type="GeneID" id="106540537"/>
<dbReference type="PANTHER" id="PTHR12205:SF0">
    <property type="entry name" value="CENTROMERE_KINETOCHORE PROTEIN ZW10 HOMOLOG"/>
    <property type="match status" value="1"/>
</dbReference>
<evidence type="ECO:0000256" key="20">
    <source>
        <dbReference type="ARBA" id="ARBA00023328"/>
    </source>
</evidence>
<keyword evidence="17" id="KW-0472">Membrane</keyword>
<evidence type="ECO:0000256" key="15">
    <source>
        <dbReference type="ARBA" id="ARBA00022990"/>
    </source>
</evidence>
<keyword evidence="9" id="KW-0132">Cell division</keyword>
<dbReference type="GO" id="GO:0015031">
    <property type="term" value="P:protein transport"/>
    <property type="evidence" value="ECO:0007669"/>
    <property type="project" value="UniProtKB-KW"/>
</dbReference>
<proteinExistence type="inferred from homology"/>
<keyword evidence="16" id="KW-0175">Coiled coil</keyword>
<evidence type="ECO:0000313" key="25">
    <source>
        <dbReference type="Proteomes" id="UP000504617"/>
    </source>
</evidence>
<evidence type="ECO:0000256" key="11">
    <source>
        <dbReference type="ARBA" id="ARBA00022824"/>
    </source>
</evidence>
<keyword evidence="25" id="KW-1185">Reference proteome</keyword>